<evidence type="ECO:0000313" key="2">
    <source>
        <dbReference type="EMBL" id="CAL6046265.1"/>
    </source>
</evidence>
<dbReference type="EMBL" id="CATOUU010000718">
    <property type="protein sequence ID" value="CAI9943782.1"/>
    <property type="molecule type" value="Genomic_DNA"/>
</dbReference>
<accession>A0AA86UAL8</accession>
<sequence>MNEIGKDLFDSSDEEESKRIKQFMQQKIAKDNLKKIKEKKQVEQKLYYEEKPLYVQQPKRQTVRIGGNLLITKIIHLKVDSPGPGYYDIVQKPTHTVPVVFQRASRPQNFGPNISPGPIYDPREINRQVEFKYKSPEKQSKSCVPLIQPTEYNYHPQSVERAPMRINQMSRPQKKLQKDERTFDYVYRDMPHLMDQGALGEESRFKDDGDFQWAVKMIVDNNKVSTSKSWQNKSQVK</sequence>
<organism evidence="1">
    <name type="scientific">Hexamita inflata</name>
    <dbReference type="NCBI Taxonomy" id="28002"/>
    <lineage>
        <taxon>Eukaryota</taxon>
        <taxon>Metamonada</taxon>
        <taxon>Diplomonadida</taxon>
        <taxon>Hexamitidae</taxon>
        <taxon>Hexamitinae</taxon>
        <taxon>Hexamita</taxon>
    </lineage>
</organism>
<evidence type="ECO:0000313" key="3">
    <source>
        <dbReference type="Proteomes" id="UP001642409"/>
    </source>
</evidence>
<gene>
    <name evidence="1" type="ORF">HINF_LOCUS31427</name>
    <name evidence="2" type="ORF">HINF_LOCUS41644</name>
</gene>
<keyword evidence="3" id="KW-1185">Reference proteome</keyword>
<dbReference type="AlphaFoldDB" id="A0AA86UAL8"/>
<name>A0AA86UAL8_9EUKA</name>
<evidence type="ECO:0000313" key="1">
    <source>
        <dbReference type="EMBL" id="CAI9943782.1"/>
    </source>
</evidence>
<protein>
    <submittedName>
        <fullName evidence="2">Hypothetical_protein</fullName>
    </submittedName>
</protein>
<comment type="caution">
    <text evidence="1">The sequence shown here is derived from an EMBL/GenBank/DDBJ whole genome shotgun (WGS) entry which is preliminary data.</text>
</comment>
<dbReference type="Proteomes" id="UP001642409">
    <property type="component" value="Unassembled WGS sequence"/>
</dbReference>
<proteinExistence type="predicted"/>
<reference evidence="1" key="1">
    <citation type="submission" date="2023-06" db="EMBL/GenBank/DDBJ databases">
        <authorList>
            <person name="Kurt Z."/>
        </authorList>
    </citation>
    <scope>NUCLEOTIDE SEQUENCE</scope>
</reference>
<reference evidence="2 3" key="2">
    <citation type="submission" date="2024-07" db="EMBL/GenBank/DDBJ databases">
        <authorList>
            <person name="Akdeniz Z."/>
        </authorList>
    </citation>
    <scope>NUCLEOTIDE SEQUENCE [LARGE SCALE GENOMIC DNA]</scope>
</reference>
<dbReference type="EMBL" id="CAXDID020000167">
    <property type="protein sequence ID" value="CAL6046265.1"/>
    <property type="molecule type" value="Genomic_DNA"/>
</dbReference>